<evidence type="ECO:0000313" key="2">
    <source>
        <dbReference type="EMBL" id="CAF3579662.1"/>
    </source>
</evidence>
<organism evidence="2 3">
    <name type="scientific">Rotaria sordida</name>
    <dbReference type="NCBI Taxonomy" id="392033"/>
    <lineage>
        <taxon>Eukaryota</taxon>
        <taxon>Metazoa</taxon>
        <taxon>Spiralia</taxon>
        <taxon>Gnathifera</taxon>
        <taxon>Rotifera</taxon>
        <taxon>Eurotatoria</taxon>
        <taxon>Bdelloidea</taxon>
        <taxon>Philodinida</taxon>
        <taxon>Philodinidae</taxon>
        <taxon>Rotaria</taxon>
    </lineage>
</organism>
<comment type="caution">
    <text evidence="2">The sequence shown here is derived from an EMBL/GenBank/DDBJ whole genome shotgun (WGS) entry which is preliminary data.</text>
</comment>
<gene>
    <name evidence="2" type="ORF">JBS370_LOCUS2743</name>
</gene>
<dbReference type="EMBL" id="CAJOBD010000111">
    <property type="protein sequence ID" value="CAF3579662.1"/>
    <property type="molecule type" value="Genomic_DNA"/>
</dbReference>
<dbReference type="AlphaFoldDB" id="A0A818MCU1"/>
<feature type="region of interest" description="Disordered" evidence="1">
    <location>
        <begin position="48"/>
        <end position="116"/>
    </location>
</feature>
<accession>A0A818MCU1</accession>
<reference evidence="2" key="1">
    <citation type="submission" date="2021-02" db="EMBL/GenBank/DDBJ databases">
        <authorList>
            <person name="Nowell W R."/>
        </authorList>
    </citation>
    <scope>NUCLEOTIDE SEQUENCE</scope>
</reference>
<feature type="compositionally biased region" description="Low complexity" evidence="1">
    <location>
        <begin position="48"/>
        <end position="67"/>
    </location>
</feature>
<evidence type="ECO:0000313" key="3">
    <source>
        <dbReference type="Proteomes" id="UP000663836"/>
    </source>
</evidence>
<proteinExistence type="predicted"/>
<feature type="compositionally biased region" description="Polar residues" evidence="1">
    <location>
        <begin position="98"/>
        <end position="107"/>
    </location>
</feature>
<evidence type="ECO:0000256" key="1">
    <source>
        <dbReference type="SAM" id="MobiDB-lite"/>
    </source>
</evidence>
<name>A0A818MCU1_9BILA</name>
<dbReference type="Proteomes" id="UP000663836">
    <property type="component" value="Unassembled WGS sequence"/>
</dbReference>
<sequence length="267" mass="29770">MFKYIRTCKTCICKWYENDSVSIINVCFLLSAIDANRARRLRRQSMLNAGQQAANPNSQANAFNPQPEARQQPLGPNPQILNAQGRPPLNPGGMGLSKDSNLGQNQAGRQYYPYQGQNPYGSQGLNPYGSQGLNPYGSQGYNPYGSMGGYNQYGSGQYSQYGQGMGQYNPYGNQYSGSYNRPGYSSNMYPSGGNSYGGYYWNAGQKQHVNMFSVFLSSLLALVRHKRFNKIAPFHTHTITTKGQFQSSNPFNYTISLQIKDIQSYCF</sequence>
<protein>
    <submittedName>
        <fullName evidence="2">Uncharacterized protein</fullName>
    </submittedName>
</protein>